<dbReference type="CDD" id="cd13925">
    <property type="entry name" value="RPF"/>
    <property type="match status" value="1"/>
</dbReference>
<dbReference type="SUPFAM" id="SSF54106">
    <property type="entry name" value="LysM domain"/>
    <property type="match status" value="1"/>
</dbReference>
<dbReference type="PANTHER" id="PTHR34700">
    <property type="entry name" value="POTASSIUM BINDING PROTEIN KBP"/>
    <property type="match status" value="1"/>
</dbReference>
<dbReference type="SUPFAM" id="SSF53955">
    <property type="entry name" value="Lysozyme-like"/>
    <property type="match status" value="1"/>
</dbReference>
<dbReference type="PROSITE" id="PS51782">
    <property type="entry name" value="LYSM"/>
    <property type="match status" value="1"/>
</dbReference>
<evidence type="ECO:0000313" key="6">
    <source>
        <dbReference type="EMBL" id="GAA2251748.1"/>
    </source>
</evidence>
<keyword evidence="4" id="KW-0732">Signal</keyword>
<dbReference type="InterPro" id="IPR052196">
    <property type="entry name" value="Bact_Kbp"/>
</dbReference>
<feature type="compositionally biased region" description="Low complexity" evidence="3">
    <location>
        <begin position="168"/>
        <end position="184"/>
    </location>
</feature>
<evidence type="ECO:0000313" key="7">
    <source>
        <dbReference type="Proteomes" id="UP001500305"/>
    </source>
</evidence>
<keyword evidence="7" id="KW-1185">Reference proteome</keyword>
<reference evidence="6 7" key="1">
    <citation type="journal article" date="2019" name="Int. J. Syst. Evol. Microbiol.">
        <title>The Global Catalogue of Microorganisms (GCM) 10K type strain sequencing project: providing services to taxonomists for standard genome sequencing and annotation.</title>
        <authorList>
            <consortium name="The Broad Institute Genomics Platform"/>
            <consortium name="The Broad Institute Genome Sequencing Center for Infectious Disease"/>
            <person name="Wu L."/>
            <person name="Ma J."/>
        </authorList>
    </citation>
    <scope>NUCLEOTIDE SEQUENCE [LARGE SCALE GENOMIC DNA]</scope>
    <source>
        <strain evidence="6 7">JCM 7356</strain>
    </source>
</reference>
<evidence type="ECO:0000259" key="5">
    <source>
        <dbReference type="PROSITE" id="PS51782"/>
    </source>
</evidence>
<evidence type="ECO:0000256" key="1">
    <source>
        <dbReference type="ARBA" id="ARBA00010830"/>
    </source>
</evidence>
<evidence type="ECO:0000256" key="2">
    <source>
        <dbReference type="ARBA" id="ARBA00022801"/>
    </source>
</evidence>
<keyword evidence="2" id="KW-0378">Hydrolase</keyword>
<name>A0ABN3E9T8_9ACTN</name>
<feature type="compositionally biased region" description="Low complexity" evidence="3">
    <location>
        <begin position="269"/>
        <end position="323"/>
    </location>
</feature>
<sequence length="375" mass="37556">MVFSGSGRHRRPTQADRAIAAAGVASVGLALPLLTASGAHAAPVKTWDAVAQCETGGNWSADDGQGHYGGLGLTQRAWVSHGGDKYAAEPDHATRSQQIAVAERVLEDSGTGLWPNCAAQAGLTDQGGKGGRHDDGDKGRQNDDGDKAGTAPGSQASATPTPAPAPDAPAAAPTPSVPSADTTPPGTPAPTFPGRAGYDPAAGVYWYQDNGVWHWTVQHDIYIKHMDSAAATAQPSAGTDTTSPSPAAPGTSQPAQPGVPTTGATPSMPATGTPAPGSATGTPQLPGTPTAGSGAAAAPVTPASPAAPAQPSAPSTANTPAAPQTYTVERGDTLSAIAESHKLTGWQHLYEENKALIGANPDLILPGQSLHLQQH</sequence>
<protein>
    <submittedName>
        <fullName evidence="6">Resuscitation-promoting factor protein RpfC</fullName>
    </submittedName>
</protein>
<dbReference type="CDD" id="cd00118">
    <property type="entry name" value="LysM"/>
    <property type="match status" value="1"/>
</dbReference>
<dbReference type="InterPro" id="IPR018392">
    <property type="entry name" value="LysM"/>
</dbReference>
<dbReference type="InterPro" id="IPR023346">
    <property type="entry name" value="Lysozyme-like_dom_sf"/>
</dbReference>
<dbReference type="SMART" id="SM00257">
    <property type="entry name" value="LysM"/>
    <property type="match status" value="1"/>
</dbReference>
<proteinExistence type="inferred from homology"/>
<dbReference type="PANTHER" id="PTHR34700:SF4">
    <property type="entry name" value="PHAGE-LIKE ELEMENT PBSX PROTEIN XKDP"/>
    <property type="match status" value="1"/>
</dbReference>
<dbReference type="Pfam" id="PF01476">
    <property type="entry name" value="LysM"/>
    <property type="match status" value="1"/>
</dbReference>
<comment type="similarity">
    <text evidence="1">Belongs to the transglycosylase family. Rpf subfamily.</text>
</comment>
<feature type="region of interest" description="Disordered" evidence="3">
    <location>
        <begin position="233"/>
        <end position="323"/>
    </location>
</feature>
<dbReference type="Proteomes" id="UP001500305">
    <property type="component" value="Unassembled WGS sequence"/>
</dbReference>
<comment type="caution">
    <text evidence="6">The sequence shown here is derived from an EMBL/GenBank/DDBJ whole genome shotgun (WGS) entry which is preliminary data.</text>
</comment>
<dbReference type="InterPro" id="IPR010618">
    <property type="entry name" value="RPF"/>
</dbReference>
<organism evidence="6 7">
    <name type="scientific">Kitasatospora cystarginea</name>
    <dbReference type="NCBI Taxonomy" id="58350"/>
    <lineage>
        <taxon>Bacteria</taxon>
        <taxon>Bacillati</taxon>
        <taxon>Actinomycetota</taxon>
        <taxon>Actinomycetes</taxon>
        <taxon>Kitasatosporales</taxon>
        <taxon>Streptomycetaceae</taxon>
        <taxon>Kitasatospora</taxon>
    </lineage>
</organism>
<dbReference type="RefSeq" id="WP_344637670.1">
    <property type="nucleotide sequence ID" value="NZ_BAAATR010000016.1"/>
</dbReference>
<evidence type="ECO:0000256" key="4">
    <source>
        <dbReference type="SAM" id="SignalP"/>
    </source>
</evidence>
<feature type="compositionally biased region" description="Polar residues" evidence="3">
    <location>
        <begin position="233"/>
        <end position="255"/>
    </location>
</feature>
<gene>
    <name evidence="6" type="primary">rpfC</name>
    <name evidence="6" type="ORF">GCM10010430_38620</name>
</gene>
<feature type="region of interest" description="Disordered" evidence="3">
    <location>
        <begin position="117"/>
        <end position="195"/>
    </location>
</feature>
<dbReference type="Pfam" id="PF06737">
    <property type="entry name" value="Transglycosylas"/>
    <property type="match status" value="1"/>
</dbReference>
<dbReference type="InterPro" id="IPR036779">
    <property type="entry name" value="LysM_dom_sf"/>
</dbReference>
<dbReference type="EMBL" id="BAAATR010000016">
    <property type="protein sequence ID" value="GAA2251748.1"/>
    <property type="molecule type" value="Genomic_DNA"/>
</dbReference>
<feature type="compositionally biased region" description="Basic and acidic residues" evidence="3">
    <location>
        <begin position="131"/>
        <end position="147"/>
    </location>
</feature>
<feature type="compositionally biased region" description="Low complexity" evidence="3">
    <location>
        <begin position="150"/>
        <end position="160"/>
    </location>
</feature>
<dbReference type="Gene3D" id="3.10.350.10">
    <property type="entry name" value="LysM domain"/>
    <property type="match status" value="1"/>
</dbReference>
<evidence type="ECO:0000256" key="3">
    <source>
        <dbReference type="SAM" id="MobiDB-lite"/>
    </source>
</evidence>
<feature type="domain" description="LysM" evidence="5">
    <location>
        <begin position="324"/>
        <end position="372"/>
    </location>
</feature>
<feature type="chain" id="PRO_5046767142" evidence="4">
    <location>
        <begin position="42"/>
        <end position="375"/>
    </location>
</feature>
<feature type="signal peptide" evidence="4">
    <location>
        <begin position="1"/>
        <end position="41"/>
    </location>
</feature>
<accession>A0ABN3E9T8</accession>
<dbReference type="Gene3D" id="1.10.530.10">
    <property type="match status" value="1"/>
</dbReference>
<dbReference type="PRINTS" id="PR01217">
    <property type="entry name" value="PRICHEXTENSN"/>
</dbReference>